<protein>
    <recommendedName>
        <fullName evidence="5">2-dehydropantolactone reductase</fullName>
        <ecNumber evidence="4">1.1.1.358</ecNumber>
    </recommendedName>
    <alternativeName>
        <fullName evidence="5">2-dehydropantolactone reductase</fullName>
    </alternativeName>
    <alternativeName>
        <fullName evidence="6">Ketopantoyl-lactone reductase</fullName>
    </alternativeName>
</protein>
<organism evidence="11 12">
    <name type="scientific">Candida boidinii</name>
    <name type="common">Yeast</name>
    <dbReference type="NCBI Taxonomy" id="5477"/>
    <lineage>
        <taxon>Eukaryota</taxon>
        <taxon>Fungi</taxon>
        <taxon>Dikarya</taxon>
        <taxon>Ascomycota</taxon>
        <taxon>Saccharomycotina</taxon>
        <taxon>Pichiomycetes</taxon>
        <taxon>Pichiales</taxon>
        <taxon>Pichiaceae</taxon>
        <taxon>Ogataea</taxon>
        <taxon>Ogataea/Candida clade</taxon>
    </lineage>
</organism>
<evidence type="ECO:0000256" key="1">
    <source>
        <dbReference type="ARBA" id="ARBA00023002"/>
    </source>
</evidence>
<dbReference type="InterPro" id="IPR018170">
    <property type="entry name" value="Aldo/ket_reductase_CS"/>
</dbReference>
<dbReference type="AlphaFoldDB" id="A0A9W6SYP6"/>
<comment type="catalytic activity">
    <reaction evidence="2">
        <text>(R)-pantolactone + NADP(+) = 2-dehydropantolactone + NADPH + H(+)</text>
        <dbReference type="Rhea" id="RHEA:18981"/>
        <dbReference type="ChEBI" id="CHEBI:15378"/>
        <dbReference type="ChEBI" id="CHEBI:16719"/>
        <dbReference type="ChEBI" id="CHEBI:18395"/>
        <dbReference type="ChEBI" id="CHEBI:57783"/>
        <dbReference type="ChEBI" id="CHEBI:58349"/>
        <dbReference type="EC" id="1.1.1.358"/>
    </reaction>
</comment>
<evidence type="ECO:0000256" key="6">
    <source>
        <dbReference type="ARBA" id="ARBA00081322"/>
    </source>
</evidence>
<feature type="site" description="Lowers pKa of active site Tyr" evidence="9">
    <location>
        <position position="85"/>
    </location>
</feature>
<evidence type="ECO:0000256" key="4">
    <source>
        <dbReference type="ARBA" id="ARBA00066965"/>
    </source>
</evidence>
<accession>A0A9W6SYP6</accession>
<sequence>MTLIVLKKYLKLSSGSSIPTIGLGTWDIPTTVTASIVKNALDRGYRLIDCATLYGNEKECGEGISQWLAQDPENNKREDVFYITKLWNSENGYDNATRAIKNCLAKVKSIGYIDLLLIHSPLEGSQMRLDTYKAMQEAVDNGIVKSIGVSNYGKHHIEELLNWSELKYKPVVNEIEISPWLMRQDLCDFCRSKGIEIIAYAPLAHSKRIQDPIVNKIADAKGVTAAQVLLRWSLQKGYIPIPKTKTIARLAPNLDVYSFELTDKEVKELDHPDAYDPTDWECTDAP</sequence>
<dbReference type="FunFam" id="3.20.20.100:FF:000002">
    <property type="entry name" value="2,5-diketo-D-gluconic acid reductase A"/>
    <property type="match status" value="1"/>
</dbReference>
<dbReference type="PANTHER" id="PTHR43827:SF13">
    <property type="entry name" value="ALDO_KETO REDUCTASE FAMILY PROTEIN"/>
    <property type="match status" value="1"/>
</dbReference>
<dbReference type="Gene3D" id="3.20.20.100">
    <property type="entry name" value="NADP-dependent oxidoreductase domain"/>
    <property type="match status" value="1"/>
</dbReference>
<evidence type="ECO:0000256" key="3">
    <source>
        <dbReference type="ARBA" id="ARBA00051098"/>
    </source>
</evidence>
<evidence type="ECO:0000256" key="9">
    <source>
        <dbReference type="PIRSR" id="PIRSR000097-3"/>
    </source>
</evidence>
<dbReference type="PIRSF" id="PIRSF000097">
    <property type="entry name" value="AKR"/>
    <property type="match status" value="1"/>
</dbReference>
<name>A0A9W6SYP6_CANBO</name>
<reference evidence="11" key="1">
    <citation type="submission" date="2023-04" db="EMBL/GenBank/DDBJ databases">
        <title>Candida boidinii NBRC 10035.</title>
        <authorList>
            <person name="Ichikawa N."/>
            <person name="Sato H."/>
            <person name="Tonouchi N."/>
        </authorList>
    </citation>
    <scope>NUCLEOTIDE SEQUENCE</scope>
    <source>
        <strain evidence="11">NBRC 10035</strain>
    </source>
</reference>
<dbReference type="InterPro" id="IPR036812">
    <property type="entry name" value="NAD(P)_OxRdtase_dom_sf"/>
</dbReference>
<feature type="binding site" evidence="8">
    <location>
        <position position="119"/>
    </location>
    <ligand>
        <name>substrate</name>
    </ligand>
</feature>
<dbReference type="PRINTS" id="PR00069">
    <property type="entry name" value="ALDKETRDTASE"/>
</dbReference>
<gene>
    <name evidence="11" type="ORF">Cboi02_000097200</name>
</gene>
<evidence type="ECO:0000256" key="7">
    <source>
        <dbReference type="PIRSR" id="PIRSR000097-1"/>
    </source>
</evidence>
<evidence type="ECO:0000256" key="2">
    <source>
        <dbReference type="ARBA" id="ARBA00050878"/>
    </source>
</evidence>
<dbReference type="EC" id="1.1.1.358" evidence="4"/>
<dbReference type="GO" id="GO:0047011">
    <property type="term" value="F:2-dehydropantolactone reductase (A-specific) activity"/>
    <property type="evidence" value="ECO:0007669"/>
    <property type="project" value="UniProtKB-ARBA"/>
</dbReference>
<keyword evidence="12" id="KW-1185">Reference proteome</keyword>
<keyword evidence="1" id="KW-0560">Oxidoreductase</keyword>
<feature type="domain" description="NADP-dependent oxidoreductase" evidence="10">
    <location>
        <begin position="21"/>
        <end position="271"/>
    </location>
</feature>
<dbReference type="CDD" id="cd19071">
    <property type="entry name" value="AKR_AKR1-5-like"/>
    <property type="match status" value="1"/>
</dbReference>
<proteinExistence type="predicted"/>
<dbReference type="InterPro" id="IPR023210">
    <property type="entry name" value="NADP_OxRdtase_dom"/>
</dbReference>
<dbReference type="Proteomes" id="UP001165120">
    <property type="component" value="Unassembled WGS sequence"/>
</dbReference>
<dbReference type="GO" id="GO:0042180">
    <property type="term" value="P:ketone metabolic process"/>
    <property type="evidence" value="ECO:0007669"/>
    <property type="project" value="UniProtKB-ARBA"/>
</dbReference>
<dbReference type="InterPro" id="IPR020471">
    <property type="entry name" value="AKR"/>
</dbReference>
<evidence type="ECO:0000259" key="10">
    <source>
        <dbReference type="Pfam" id="PF00248"/>
    </source>
</evidence>
<comment type="caution">
    <text evidence="11">The sequence shown here is derived from an EMBL/GenBank/DDBJ whole genome shotgun (WGS) entry which is preliminary data.</text>
</comment>
<evidence type="ECO:0000256" key="5">
    <source>
        <dbReference type="ARBA" id="ARBA00079693"/>
    </source>
</evidence>
<dbReference type="PROSITE" id="PS00798">
    <property type="entry name" value="ALDOKETO_REDUCTASE_1"/>
    <property type="match status" value="1"/>
</dbReference>
<feature type="active site" description="Proton donor" evidence="7">
    <location>
        <position position="54"/>
    </location>
</feature>
<dbReference type="PANTHER" id="PTHR43827">
    <property type="entry name" value="2,5-DIKETO-D-GLUCONIC ACID REDUCTASE"/>
    <property type="match status" value="1"/>
</dbReference>
<dbReference type="EMBL" id="BSXN01000201">
    <property type="protein sequence ID" value="GME67576.1"/>
    <property type="molecule type" value="Genomic_DNA"/>
</dbReference>
<dbReference type="Pfam" id="PF00248">
    <property type="entry name" value="Aldo_ket_red"/>
    <property type="match status" value="1"/>
</dbReference>
<evidence type="ECO:0000313" key="12">
    <source>
        <dbReference type="Proteomes" id="UP001165120"/>
    </source>
</evidence>
<evidence type="ECO:0000256" key="8">
    <source>
        <dbReference type="PIRSR" id="PIRSR000097-2"/>
    </source>
</evidence>
<dbReference type="SUPFAM" id="SSF51430">
    <property type="entry name" value="NAD(P)-linked oxidoreductase"/>
    <property type="match status" value="1"/>
</dbReference>
<dbReference type="PROSITE" id="PS00062">
    <property type="entry name" value="ALDOKETO_REDUCTASE_2"/>
    <property type="match status" value="1"/>
</dbReference>
<comment type="catalytic activity">
    <reaction evidence="3">
        <text>isatin + NADPH + H(+) = 3-hydroxyindolin-2-one + NADP(+)</text>
        <dbReference type="Rhea" id="RHEA:68608"/>
        <dbReference type="ChEBI" id="CHEBI:15378"/>
        <dbReference type="ChEBI" id="CHEBI:27539"/>
        <dbReference type="ChEBI" id="CHEBI:28536"/>
        <dbReference type="ChEBI" id="CHEBI:57783"/>
        <dbReference type="ChEBI" id="CHEBI:58349"/>
    </reaction>
</comment>
<evidence type="ECO:0000313" key="11">
    <source>
        <dbReference type="EMBL" id="GME67576.1"/>
    </source>
</evidence>